<protein>
    <recommendedName>
        <fullName evidence="7">NACHT domain-containing protein</fullName>
    </recommendedName>
</protein>
<keyword evidence="6" id="KW-1185">Reference proteome</keyword>
<evidence type="ECO:0000256" key="1">
    <source>
        <dbReference type="ARBA" id="ARBA00022737"/>
    </source>
</evidence>
<dbReference type="PANTHER" id="PTHR10039:SF5">
    <property type="entry name" value="NACHT DOMAIN-CONTAINING PROTEIN"/>
    <property type="match status" value="1"/>
</dbReference>
<dbReference type="Gene3D" id="3.40.50.300">
    <property type="entry name" value="P-loop containing nucleotide triphosphate hydrolases"/>
    <property type="match status" value="1"/>
</dbReference>
<dbReference type="STRING" id="490622.A0A395NYB2"/>
<evidence type="ECO:0000256" key="2">
    <source>
        <dbReference type="SAM" id="MobiDB-lite"/>
    </source>
</evidence>
<name>A0A395NYB2_TRIAR</name>
<comment type="caution">
    <text evidence="5">The sequence shown here is derived from an EMBL/GenBank/DDBJ whole genome shotgun (WGS) entry which is preliminary data.</text>
</comment>
<dbReference type="OrthoDB" id="443402at2759"/>
<evidence type="ECO:0000259" key="4">
    <source>
        <dbReference type="Pfam" id="PF25053"/>
    </source>
</evidence>
<evidence type="ECO:0000259" key="3">
    <source>
        <dbReference type="Pfam" id="PF24883"/>
    </source>
</evidence>
<dbReference type="EMBL" id="PXOA01000072">
    <property type="protein sequence ID" value="RFU81064.1"/>
    <property type="molecule type" value="Genomic_DNA"/>
</dbReference>
<organism evidence="5 6">
    <name type="scientific">Trichoderma arundinaceum</name>
    <dbReference type="NCBI Taxonomy" id="490622"/>
    <lineage>
        <taxon>Eukaryota</taxon>
        <taxon>Fungi</taxon>
        <taxon>Dikarya</taxon>
        <taxon>Ascomycota</taxon>
        <taxon>Pezizomycotina</taxon>
        <taxon>Sordariomycetes</taxon>
        <taxon>Hypocreomycetidae</taxon>
        <taxon>Hypocreales</taxon>
        <taxon>Hypocreaceae</taxon>
        <taxon>Trichoderma</taxon>
    </lineage>
</organism>
<feature type="domain" description="DUF7791" evidence="4">
    <location>
        <begin position="591"/>
        <end position="725"/>
    </location>
</feature>
<accession>A0A395NYB2</accession>
<dbReference type="PANTHER" id="PTHR10039">
    <property type="entry name" value="AMELOGENIN"/>
    <property type="match status" value="1"/>
</dbReference>
<evidence type="ECO:0000313" key="6">
    <source>
        <dbReference type="Proteomes" id="UP000266272"/>
    </source>
</evidence>
<keyword evidence="1" id="KW-0677">Repeat</keyword>
<reference evidence="5 6" key="1">
    <citation type="journal article" date="2018" name="PLoS Pathog.">
        <title>Evolution of structural diversity of trichothecenes, a family of toxins produced by plant pathogenic and entomopathogenic fungi.</title>
        <authorList>
            <person name="Proctor R.H."/>
            <person name="McCormick S.P."/>
            <person name="Kim H.S."/>
            <person name="Cardoza R.E."/>
            <person name="Stanley A.M."/>
            <person name="Lindo L."/>
            <person name="Kelly A."/>
            <person name="Brown D.W."/>
            <person name="Lee T."/>
            <person name="Vaughan M.M."/>
            <person name="Alexander N.J."/>
            <person name="Busman M."/>
            <person name="Gutierrez S."/>
        </authorList>
    </citation>
    <scope>NUCLEOTIDE SEQUENCE [LARGE SCALE GENOMIC DNA]</scope>
    <source>
        <strain evidence="5 6">IBT 40837</strain>
    </source>
</reference>
<proteinExistence type="predicted"/>
<sequence>MAAVSPASLVHDAGSVSAVSGFLQRAIALYGELLDLHRDDDHSIPEDSPCAPGELLSAHTAQLDAAVKALKAVQPVAVDPDTPHPLTTLPGACYKVGQDLLLHLDDITGQNHETPKPAIDRTILRDIWPIRDIAALGTRLQELSQRFHDDIDPTFEARRLPLPDLNLSDEKKDDSRDNRDAPPEEEPEESEKGKGKMKRIMIMPNDNVQIEIPARSRVTPDSIVHDYLLDVLSYKSMYYREQEVTKAHRKTFEWVFQHSSSTASPQDGDEGSEHHFSTWLQNADLGPIYWITGKPGSGKSTFIRFLFDHESTMTRLGAWAGDKSVFTAGFFFWTSGSREQRSQTGLLRSLLHQFLSAYPTLTPSAFPQLWKKLKTMTTKQRVALELDWSVADLLEAFRGVIDAAVSQMNICLFIDGLDEFEGDHMAIIDFFKNLCLGEKGQSIKICLSSRPWAVFQNAFEYAVPNLRLQDLTYEDMYRYTRDRLRENVHIRRLLKYDAEDGEALIQQAVQKSDGVFLWVRLALNEMIRNFKQATGLAGLSETLQTLPTELNELFNLFFFENQNEDQLAEAAVIFSLMNARELVADFIRNDSANALTVWELAFALRGSDDDEAAINEDAKQALADMALERCQTTINLIVGRFSGLLGLHARRESGNGRGLRFVDKENDMSEALDAAERRVTYIHRTVRDWFMEEPGVMARLINKTPSEFDPHLRLLRSYILQMKNSLEPIEHHRQLDEWWPGIALAMTHARYVQNDPQHLQRAMVNEVDKTISWYWLRKTEDPYDHWARYGLGPYRMFIIAAPMWQPFLCLATRFGLTKYVMEEVAARNAAEGEISDEKKELQTPESTPLLAYATEFLCTRNKTIFPVSDPRLVEFLLRNQCRINPGTNHVYTDFWTRLPRTSWITMLRHLRDARRRNWIEYYDVDPQGTARWAEIVRLFLDVGEADREAVVVKDIWDPEITAMGVLELLEGTYKAIEMKELAEMLGRLRSE</sequence>
<dbReference type="Proteomes" id="UP000266272">
    <property type="component" value="Unassembled WGS sequence"/>
</dbReference>
<dbReference type="Pfam" id="PF25053">
    <property type="entry name" value="DUF7791"/>
    <property type="match status" value="1"/>
</dbReference>
<dbReference type="AlphaFoldDB" id="A0A395NYB2"/>
<dbReference type="SUPFAM" id="SSF52540">
    <property type="entry name" value="P-loop containing nucleoside triphosphate hydrolases"/>
    <property type="match status" value="1"/>
</dbReference>
<dbReference type="Pfam" id="PF24883">
    <property type="entry name" value="NPHP3_N"/>
    <property type="match status" value="1"/>
</dbReference>
<gene>
    <name evidence="5" type="ORF">TARUN_1157</name>
</gene>
<feature type="compositionally biased region" description="Basic and acidic residues" evidence="2">
    <location>
        <begin position="168"/>
        <end position="182"/>
    </location>
</feature>
<evidence type="ECO:0000313" key="5">
    <source>
        <dbReference type="EMBL" id="RFU81064.1"/>
    </source>
</evidence>
<feature type="domain" description="Nephrocystin 3-like N-terminal" evidence="3">
    <location>
        <begin position="273"/>
        <end position="450"/>
    </location>
</feature>
<evidence type="ECO:0008006" key="7">
    <source>
        <dbReference type="Google" id="ProtNLM"/>
    </source>
</evidence>
<dbReference type="InterPro" id="IPR027417">
    <property type="entry name" value="P-loop_NTPase"/>
</dbReference>
<dbReference type="InterPro" id="IPR056693">
    <property type="entry name" value="DUF7791"/>
</dbReference>
<feature type="region of interest" description="Disordered" evidence="2">
    <location>
        <begin position="158"/>
        <end position="198"/>
    </location>
</feature>
<dbReference type="InterPro" id="IPR056884">
    <property type="entry name" value="NPHP3-like_N"/>
</dbReference>